<sequence>MPFLSGSFANDRLSTLTHTHMRRPWSPPLKALGVTPVDRSGKARVLEQNWNESGWKETTEDHGEVNKGLEVVLGIENKGLIGNVGLYGQSETI</sequence>
<dbReference type="Proteomes" id="UP000314294">
    <property type="component" value="Unassembled WGS sequence"/>
</dbReference>
<dbReference type="EMBL" id="SRLO01007327">
    <property type="protein sequence ID" value="TNN28084.1"/>
    <property type="molecule type" value="Genomic_DNA"/>
</dbReference>
<reference evidence="1 2" key="1">
    <citation type="submission" date="2019-03" db="EMBL/GenBank/DDBJ databases">
        <title>First draft genome of Liparis tanakae, snailfish: a comprehensive survey of snailfish specific genes.</title>
        <authorList>
            <person name="Kim W."/>
            <person name="Song I."/>
            <person name="Jeong J.-H."/>
            <person name="Kim D."/>
            <person name="Kim S."/>
            <person name="Ryu S."/>
            <person name="Song J.Y."/>
            <person name="Lee S.K."/>
        </authorList>
    </citation>
    <scope>NUCLEOTIDE SEQUENCE [LARGE SCALE GENOMIC DNA]</scope>
    <source>
        <tissue evidence="1">Muscle</tissue>
    </source>
</reference>
<gene>
    <name evidence="1" type="ORF">EYF80_061767</name>
</gene>
<evidence type="ECO:0000313" key="1">
    <source>
        <dbReference type="EMBL" id="TNN28084.1"/>
    </source>
</evidence>
<proteinExistence type="predicted"/>
<dbReference type="AlphaFoldDB" id="A0A4Z2EHY0"/>
<name>A0A4Z2EHY0_9TELE</name>
<keyword evidence="2" id="KW-1185">Reference proteome</keyword>
<evidence type="ECO:0000313" key="2">
    <source>
        <dbReference type="Proteomes" id="UP000314294"/>
    </source>
</evidence>
<accession>A0A4Z2EHY0</accession>
<organism evidence="1 2">
    <name type="scientific">Liparis tanakae</name>
    <name type="common">Tanaka's snailfish</name>
    <dbReference type="NCBI Taxonomy" id="230148"/>
    <lineage>
        <taxon>Eukaryota</taxon>
        <taxon>Metazoa</taxon>
        <taxon>Chordata</taxon>
        <taxon>Craniata</taxon>
        <taxon>Vertebrata</taxon>
        <taxon>Euteleostomi</taxon>
        <taxon>Actinopterygii</taxon>
        <taxon>Neopterygii</taxon>
        <taxon>Teleostei</taxon>
        <taxon>Neoteleostei</taxon>
        <taxon>Acanthomorphata</taxon>
        <taxon>Eupercaria</taxon>
        <taxon>Perciformes</taxon>
        <taxon>Cottioidei</taxon>
        <taxon>Cottales</taxon>
        <taxon>Liparidae</taxon>
        <taxon>Liparis</taxon>
    </lineage>
</organism>
<protein>
    <submittedName>
        <fullName evidence="1">Uncharacterized protein</fullName>
    </submittedName>
</protein>
<comment type="caution">
    <text evidence="1">The sequence shown here is derived from an EMBL/GenBank/DDBJ whole genome shotgun (WGS) entry which is preliminary data.</text>
</comment>